<sequence length="381" mass="44444">MKNKIYTRSVTIRDNDMNRWGITFEVREVDPCTKRNIDTLEEFVEHFEVSVCAEGCGSWGQCYGRITPRTPGQKDLLDFWNKYHCGSIASGTRAQEKYLHGEQYKKDFDEFIKIFSGYDENFRKQFDATSFNIMCKFYQVQPEHMPTLRGVISRYADGNPIEYILGLNPKRIRHDANDLYVKYIFLAIRGLYIDKGYKYGTDWLYLPIPEDICKRIDDLCEVLQKEEEDLSQSFAVPGDFDMSGNFEATKDIVEKVMEMRDCDEEEAKRFVALGIHLQLTFGDLDDTFQSNGDCLYQANGMEYYIGTEEELEQLASDIVHNNDEYEYFWREAVAAQNTIDSLEDWLDSIISIDGWCSVLNHWDGEYESYKIAGEYICVCRS</sequence>
<dbReference type="EMBL" id="LRGC01000027">
    <property type="protein sequence ID" value="KWR51904.1"/>
    <property type="molecule type" value="Genomic_DNA"/>
</dbReference>
<evidence type="ECO:0000313" key="2">
    <source>
        <dbReference type="Proteomes" id="UP000056419"/>
    </source>
</evidence>
<accession>A0A108T1Z8</accession>
<proteinExistence type="predicted"/>
<gene>
    <name evidence="1" type="ORF">AA415_03145</name>
</gene>
<evidence type="ECO:0000313" key="1">
    <source>
        <dbReference type="EMBL" id="KWR51904.1"/>
    </source>
</evidence>
<dbReference type="PATRIC" id="fig|46506.5.peg.3383"/>
<dbReference type="Proteomes" id="UP000056419">
    <property type="component" value="Unassembled WGS sequence"/>
</dbReference>
<keyword evidence="2" id="KW-1185">Reference proteome</keyword>
<organism evidence="1 2">
    <name type="scientific">Bacteroides stercoris</name>
    <dbReference type="NCBI Taxonomy" id="46506"/>
    <lineage>
        <taxon>Bacteria</taxon>
        <taxon>Pseudomonadati</taxon>
        <taxon>Bacteroidota</taxon>
        <taxon>Bacteroidia</taxon>
        <taxon>Bacteroidales</taxon>
        <taxon>Bacteroidaceae</taxon>
        <taxon>Bacteroides</taxon>
    </lineage>
</organism>
<dbReference type="RefSeq" id="WP_060386665.1">
    <property type="nucleotide sequence ID" value="NZ_LRGC01000027.1"/>
</dbReference>
<name>A0A108T1Z8_BACSE</name>
<comment type="caution">
    <text evidence="1">The sequence shown here is derived from an EMBL/GenBank/DDBJ whole genome shotgun (WGS) entry which is preliminary data.</text>
</comment>
<reference evidence="1 2" key="1">
    <citation type="journal article" date="2016" name="BMC Genomics">
        <title>Type VI secretion systems of human gut Bacteroidales segregate into three genetic architectures, two of which are contained on mobile genetic elements.</title>
        <authorList>
            <person name="Coyne M.J."/>
            <person name="Roelofs K.G."/>
            <person name="Comstock L.E."/>
        </authorList>
    </citation>
    <scope>NUCLEOTIDE SEQUENCE [LARGE SCALE GENOMIC DNA]</scope>
    <source>
        <strain evidence="1 2">CL09T03C01</strain>
    </source>
</reference>
<dbReference type="STRING" id="46506.AA415_03145"/>
<dbReference type="AlphaFoldDB" id="A0A108T1Z8"/>
<protein>
    <submittedName>
        <fullName evidence="1">Uncharacterized protein</fullName>
    </submittedName>
</protein>